<evidence type="ECO:0000313" key="4">
    <source>
        <dbReference type="Proteomes" id="UP001302602"/>
    </source>
</evidence>
<evidence type="ECO:0000256" key="2">
    <source>
        <dbReference type="SAM" id="SignalP"/>
    </source>
</evidence>
<feature type="compositionally biased region" description="Gly residues" evidence="1">
    <location>
        <begin position="49"/>
        <end position="66"/>
    </location>
</feature>
<feature type="signal peptide" evidence="2">
    <location>
        <begin position="1"/>
        <end position="22"/>
    </location>
</feature>
<evidence type="ECO:0000313" key="3">
    <source>
        <dbReference type="EMBL" id="KAK4126626.1"/>
    </source>
</evidence>
<comment type="caution">
    <text evidence="3">The sequence shown here is derived from an EMBL/GenBank/DDBJ whole genome shotgun (WGS) entry which is preliminary data.</text>
</comment>
<name>A0AAN6U694_9PEZI</name>
<evidence type="ECO:0000256" key="1">
    <source>
        <dbReference type="SAM" id="MobiDB-lite"/>
    </source>
</evidence>
<feature type="region of interest" description="Disordered" evidence="1">
    <location>
        <begin position="119"/>
        <end position="204"/>
    </location>
</feature>
<feature type="region of interest" description="Disordered" evidence="1">
    <location>
        <begin position="41"/>
        <end position="71"/>
    </location>
</feature>
<proteinExistence type="predicted"/>
<dbReference type="AlphaFoldDB" id="A0AAN6U694"/>
<protein>
    <submittedName>
        <fullName evidence="3">Uncharacterized protein</fullName>
    </submittedName>
</protein>
<keyword evidence="4" id="KW-1185">Reference proteome</keyword>
<gene>
    <name evidence="3" type="ORF">N657DRAFT_569081</name>
</gene>
<feature type="chain" id="PRO_5043006467" evidence="2">
    <location>
        <begin position="23"/>
        <end position="223"/>
    </location>
</feature>
<reference evidence="3" key="1">
    <citation type="journal article" date="2023" name="Mol. Phylogenet. Evol.">
        <title>Genome-scale phylogeny and comparative genomics of the fungal order Sordariales.</title>
        <authorList>
            <person name="Hensen N."/>
            <person name="Bonometti L."/>
            <person name="Westerberg I."/>
            <person name="Brannstrom I.O."/>
            <person name="Guillou S."/>
            <person name="Cros-Aarteil S."/>
            <person name="Calhoun S."/>
            <person name="Haridas S."/>
            <person name="Kuo A."/>
            <person name="Mondo S."/>
            <person name="Pangilinan J."/>
            <person name="Riley R."/>
            <person name="LaButti K."/>
            <person name="Andreopoulos B."/>
            <person name="Lipzen A."/>
            <person name="Chen C."/>
            <person name="Yan M."/>
            <person name="Daum C."/>
            <person name="Ng V."/>
            <person name="Clum A."/>
            <person name="Steindorff A."/>
            <person name="Ohm R.A."/>
            <person name="Martin F."/>
            <person name="Silar P."/>
            <person name="Natvig D.O."/>
            <person name="Lalanne C."/>
            <person name="Gautier V."/>
            <person name="Ament-Velasquez S.L."/>
            <person name="Kruys A."/>
            <person name="Hutchinson M.I."/>
            <person name="Powell A.J."/>
            <person name="Barry K."/>
            <person name="Miller A.N."/>
            <person name="Grigoriev I.V."/>
            <person name="Debuchy R."/>
            <person name="Gladieux P."/>
            <person name="Hiltunen Thoren M."/>
            <person name="Johannesson H."/>
        </authorList>
    </citation>
    <scope>NUCLEOTIDE SEQUENCE</scope>
    <source>
        <strain evidence="3">CBS 731.68</strain>
    </source>
</reference>
<dbReference type="EMBL" id="MU853225">
    <property type="protein sequence ID" value="KAK4126626.1"/>
    <property type="molecule type" value="Genomic_DNA"/>
</dbReference>
<keyword evidence="2" id="KW-0732">Signal</keyword>
<dbReference type="GeneID" id="87825407"/>
<sequence>MHFGRTTSLVCAFHLFITPYWCLPVDEHHLSHSQGLSPRATYSVVPIDGGPGPEDGSSGSGTGAGSGSSPVKTVTVTVVEAPPPKTSFHTVYITQAPVTYRTTDSLMVTKTIQIVSMGPPRSASSAFVSSASTGEPASTSSATTSPPSRLASTSPTSLRSFLSTSTTIPLSSAPSSTTAPLQTGLTTSTRTHDNSQWHTSYPSWNGTLLHRESRGWRKPRRVV</sequence>
<reference evidence="3" key="2">
    <citation type="submission" date="2023-05" db="EMBL/GenBank/DDBJ databases">
        <authorList>
            <consortium name="Lawrence Berkeley National Laboratory"/>
            <person name="Steindorff A."/>
            <person name="Hensen N."/>
            <person name="Bonometti L."/>
            <person name="Westerberg I."/>
            <person name="Brannstrom I.O."/>
            <person name="Guillou S."/>
            <person name="Cros-Aarteil S."/>
            <person name="Calhoun S."/>
            <person name="Haridas S."/>
            <person name="Kuo A."/>
            <person name="Mondo S."/>
            <person name="Pangilinan J."/>
            <person name="Riley R."/>
            <person name="Labutti K."/>
            <person name="Andreopoulos B."/>
            <person name="Lipzen A."/>
            <person name="Chen C."/>
            <person name="Yanf M."/>
            <person name="Daum C."/>
            <person name="Ng V."/>
            <person name="Clum A."/>
            <person name="Ohm R."/>
            <person name="Martin F."/>
            <person name="Silar P."/>
            <person name="Natvig D."/>
            <person name="Lalanne C."/>
            <person name="Gautier V."/>
            <person name="Ament-Velasquez S.L."/>
            <person name="Kruys A."/>
            <person name="Hutchinson M.I."/>
            <person name="Powell A.J."/>
            <person name="Barry K."/>
            <person name="Miller A.N."/>
            <person name="Grigoriev I.V."/>
            <person name="Debuchy R."/>
            <person name="Gladieux P."/>
            <person name="Thoren M.H."/>
            <person name="Johannesson H."/>
        </authorList>
    </citation>
    <scope>NUCLEOTIDE SEQUENCE</scope>
    <source>
        <strain evidence="3">CBS 731.68</strain>
    </source>
</reference>
<dbReference type="Proteomes" id="UP001302602">
    <property type="component" value="Unassembled WGS sequence"/>
</dbReference>
<organism evidence="3 4">
    <name type="scientific">Parathielavia appendiculata</name>
    <dbReference type="NCBI Taxonomy" id="2587402"/>
    <lineage>
        <taxon>Eukaryota</taxon>
        <taxon>Fungi</taxon>
        <taxon>Dikarya</taxon>
        <taxon>Ascomycota</taxon>
        <taxon>Pezizomycotina</taxon>
        <taxon>Sordariomycetes</taxon>
        <taxon>Sordariomycetidae</taxon>
        <taxon>Sordariales</taxon>
        <taxon>Chaetomiaceae</taxon>
        <taxon>Parathielavia</taxon>
    </lineage>
</organism>
<dbReference type="RefSeq" id="XP_062650397.1">
    <property type="nucleotide sequence ID" value="XM_062788637.1"/>
</dbReference>
<feature type="compositionally biased region" description="Low complexity" evidence="1">
    <location>
        <begin position="122"/>
        <end position="183"/>
    </location>
</feature>
<accession>A0AAN6U694</accession>